<dbReference type="RefSeq" id="XP_014675568.1">
    <property type="nucleotide sequence ID" value="XM_014820082.1"/>
</dbReference>
<keyword evidence="6" id="KW-0227">DNA damage</keyword>
<evidence type="ECO:0000313" key="13">
    <source>
        <dbReference type="Proteomes" id="UP000695022"/>
    </source>
</evidence>
<feature type="region of interest" description="Disordered" evidence="12">
    <location>
        <begin position="138"/>
        <end position="171"/>
    </location>
</feature>
<comment type="similarity">
    <text evidence="3">Belongs to the PARI family.</text>
</comment>
<dbReference type="GeneID" id="106815600"/>
<dbReference type="InterPro" id="IPR027417">
    <property type="entry name" value="P-loop_NTPase"/>
</dbReference>
<accession>A0ABM1ETP7</accession>
<dbReference type="Gene3D" id="1.10.486.10">
    <property type="entry name" value="PCRA, domain 4"/>
    <property type="match status" value="1"/>
</dbReference>
<feature type="region of interest" description="Disordered" evidence="12">
    <location>
        <begin position="602"/>
        <end position="626"/>
    </location>
</feature>
<feature type="compositionally biased region" description="Basic and acidic residues" evidence="12">
    <location>
        <begin position="155"/>
        <end position="171"/>
    </location>
</feature>
<evidence type="ECO:0000256" key="5">
    <source>
        <dbReference type="ARBA" id="ARBA00022490"/>
    </source>
</evidence>
<organism evidence="13 14">
    <name type="scientific">Priapulus caudatus</name>
    <name type="common">Priapulid worm</name>
    <dbReference type="NCBI Taxonomy" id="37621"/>
    <lineage>
        <taxon>Eukaryota</taxon>
        <taxon>Metazoa</taxon>
        <taxon>Ecdysozoa</taxon>
        <taxon>Scalidophora</taxon>
        <taxon>Priapulida</taxon>
        <taxon>Priapulimorpha</taxon>
        <taxon>Priapulimorphida</taxon>
        <taxon>Priapulidae</taxon>
        <taxon>Priapulus</taxon>
    </lineage>
</organism>
<dbReference type="Proteomes" id="UP000695022">
    <property type="component" value="Unplaced"/>
</dbReference>
<evidence type="ECO:0000256" key="11">
    <source>
        <dbReference type="ARBA" id="ARBA00032731"/>
    </source>
</evidence>
<keyword evidence="5" id="KW-0963">Cytoplasm</keyword>
<dbReference type="PANTHER" id="PTHR32121:SF0">
    <property type="entry name" value="PCNA-INTERACTING PARTNER"/>
    <property type="match status" value="1"/>
</dbReference>
<keyword evidence="9" id="KW-0539">Nucleus</keyword>
<evidence type="ECO:0000256" key="1">
    <source>
        <dbReference type="ARBA" id="ARBA00004123"/>
    </source>
</evidence>
<evidence type="ECO:0000256" key="7">
    <source>
        <dbReference type="ARBA" id="ARBA00023125"/>
    </source>
</evidence>
<sequence>MGSEGKSSERGTADAYFLSSSCMDKNILTLVLDKLRCVAADGNTLVASLDTCYRLTVYQTATGLCLDWARRHGLPSKKLLLNKHDALVALQLCLAQKSKDEGGDFHVELSRVLELERHLTMAATAACTSRRRPALPCSTTVNTHRKTGISDCSSDSDRSEPSPAVEADRSEPSLAGVADRLELESARKSYYRFLDECDVVDERGLLAFLMDKSMSGAAEDDECCHNRKPLLFVGIPQCPIQRAFISMLCRNRRVYNVTVETSLDASLREGEVVSPEISIDAGRLEEILVAPVEPSGDKPSAATEAYVMKILIGYLRLLINSRDEMSLACIINVPERGINHAAFTELKRLARKRGMPLFQTVTSYVMRVRLGGKSYAPEQCCPLYPHISALSDFICLLNKMQTILEEEQDTGRAIQTLISVVKNALLKSKHNTLGASGIDGAVSRLRTLAQTATQRLAEGQLDDKLDIPERICGHRNVIALRELLDDAASLPVADGNRADVLTGGVASQSTPIHLPSLMSQFRSPDVCSPDENEMPLAQRLAESDHQVTAQITRPQRYGSCLTWAEPAIDAGFTQKDAIEEIHLLRSPGVCETSSTLVSRATPKNVGASRLNSDATRGRPRRNDAETELSAGEIAITASATPVSSKAGNKRVRNGQNRAKRPLPIERTAEQEIKQHKNPGACKRRKQVALLHGQKTLTDFFKR</sequence>
<evidence type="ECO:0000256" key="9">
    <source>
        <dbReference type="ARBA" id="ARBA00023242"/>
    </source>
</evidence>
<dbReference type="SUPFAM" id="SSF52540">
    <property type="entry name" value="P-loop containing nucleoside triphosphate hydrolases"/>
    <property type="match status" value="1"/>
</dbReference>
<name>A0ABM1ETP7_PRICU</name>
<evidence type="ECO:0000256" key="10">
    <source>
        <dbReference type="ARBA" id="ARBA00031632"/>
    </source>
</evidence>
<proteinExistence type="inferred from homology"/>
<evidence type="ECO:0000256" key="2">
    <source>
        <dbReference type="ARBA" id="ARBA00004496"/>
    </source>
</evidence>
<feature type="region of interest" description="Disordered" evidence="12">
    <location>
        <begin position="641"/>
        <end position="664"/>
    </location>
</feature>
<feature type="compositionally biased region" description="Basic residues" evidence="12">
    <location>
        <begin position="647"/>
        <end position="660"/>
    </location>
</feature>
<gene>
    <name evidence="14" type="primary">LOC106815600</name>
</gene>
<evidence type="ECO:0000313" key="14">
    <source>
        <dbReference type="RefSeq" id="XP_014675568.1"/>
    </source>
</evidence>
<evidence type="ECO:0000256" key="12">
    <source>
        <dbReference type="SAM" id="MobiDB-lite"/>
    </source>
</evidence>
<dbReference type="PANTHER" id="PTHR32121">
    <property type="entry name" value="PCNA-INTERACTING PARTNER"/>
    <property type="match status" value="1"/>
</dbReference>
<keyword evidence="7" id="KW-0238">DNA-binding</keyword>
<comment type="subcellular location">
    <subcellularLocation>
        <location evidence="2">Cytoplasm</location>
    </subcellularLocation>
    <subcellularLocation>
        <location evidence="1">Nucleus</location>
    </subcellularLocation>
</comment>
<evidence type="ECO:0000256" key="4">
    <source>
        <dbReference type="ARBA" id="ARBA00014320"/>
    </source>
</evidence>
<reference evidence="14" key="1">
    <citation type="submission" date="2025-08" db="UniProtKB">
        <authorList>
            <consortium name="RefSeq"/>
        </authorList>
    </citation>
    <scope>IDENTIFICATION</scope>
</reference>
<keyword evidence="8" id="KW-0234">DNA repair</keyword>
<evidence type="ECO:0000256" key="3">
    <source>
        <dbReference type="ARBA" id="ARBA00009135"/>
    </source>
</evidence>
<keyword evidence="13" id="KW-1185">Reference proteome</keyword>
<dbReference type="InterPro" id="IPR038932">
    <property type="entry name" value="PARPBP"/>
</dbReference>
<evidence type="ECO:0000256" key="8">
    <source>
        <dbReference type="ARBA" id="ARBA00023204"/>
    </source>
</evidence>
<evidence type="ECO:0000256" key="6">
    <source>
        <dbReference type="ARBA" id="ARBA00022763"/>
    </source>
</evidence>
<protein>
    <recommendedName>
        <fullName evidence="4">PCNA-interacting partner</fullName>
    </recommendedName>
    <alternativeName>
        <fullName evidence="10">PARP-1 binding protein</fullName>
    </alternativeName>
    <alternativeName>
        <fullName evidence="11">PARP1-binding protein</fullName>
    </alternativeName>
</protein>